<dbReference type="AlphaFoldDB" id="A0AAD8CLX3"/>
<dbReference type="Pfam" id="PF00089">
    <property type="entry name" value="Trypsin"/>
    <property type="match status" value="1"/>
</dbReference>
<dbReference type="PANTHER" id="PTHR24271:SF88">
    <property type="entry name" value="MAST CELL PROTEASE 2 ISOFORM X1"/>
    <property type="match status" value="1"/>
</dbReference>
<name>A0AAD8CLX3_ACIOX</name>
<feature type="domain" description="Peptidase S1" evidence="7">
    <location>
        <begin position="26"/>
        <end position="250"/>
    </location>
</feature>
<dbReference type="CDD" id="cd00190">
    <property type="entry name" value="Tryp_SPc"/>
    <property type="match status" value="1"/>
</dbReference>
<dbReference type="PROSITE" id="PS50240">
    <property type="entry name" value="TRYPSIN_DOM"/>
    <property type="match status" value="1"/>
</dbReference>
<keyword evidence="2 5" id="KW-0378">Hydrolase</keyword>
<dbReference type="GO" id="GO:0006508">
    <property type="term" value="P:proteolysis"/>
    <property type="evidence" value="ECO:0007669"/>
    <property type="project" value="UniProtKB-KW"/>
</dbReference>
<comment type="caution">
    <text evidence="8">The sequence shown here is derived from an EMBL/GenBank/DDBJ whole genome shotgun (WGS) entry which is preliminary data.</text>
</comment>
<protein>
    <submittedName>
        <fullName evidence="8">Duodenase-1-like</fullName>
    </submittedName>
</protein>
<dbReference type="PRINTS" id="PR00722">
    <property type="entry name" value="CHYMOTRYPSIN"/>
</dbReference>
<dbReference type="PROSITE" id="PS00134">
    <property type="entry name" value="TRYPSIN_HIS"/>
    <property type="match status" value="1"/>
</dbReference>
<evidence type="ECO:0000256" key="2">
    <source>
        <dbReference type="ARBA" id="ARBA00022801"/>
    </source>
</evidence>
<evidence type="ECO:0000313" key="8">
    <source>
        <dbReference type="EMBL" id="KAK1152452.1"/>
    </source>
</evidence>
<evidence type="ECO:0000256" key="1">
    <source>
        <dbReference type="ARBA" id="ARBA00022670"/>
    </source>
</evidence>
<dbReference type="PANTHER" id="PTHR24271">
    <property type="entry name" value="KALLIKREIN-RELATED"/>
    <property type="match status" value="1"/>
</dbReference>
<keyword evidence="6" id="KW-0732">Signal</keyword>
<dbReference type="Proteomes" id="UP001230051">
    <property type="component" value="Unassembled WGS sequence"/>
</dbReference>
<dbReference type="FunFam" id="2.40.10.10:FF:000036">
    <property type="entry name" value="Trypsin beta"/>
    <property type="match status" value="1"/>
</dbReference>
<dbReference type="PROSITE" id="PS00135">
    <property type="entry name" value="TRYPSIN_SER"/>
    <property type="match status" value="1"/>
</dbReference>
<keyword evidence="4" id="KW-1015">Disulfide bond</keyword>
<dbReference type="SUPFAM" id="SSF50494">
    <property type="entry name" value="Trypsin-like serine proteases"/>
    <property type="match status" value="1"/>
</dbReference>
<evidence type="ECO:0000259" key="7">
    <source>
        <dbReference type="PROSITE" id="PS50240"/>
    </source>
</evidence>
<evidence type="ECO:0000256" key="5">
    <source>
        <dbReference type="RuleBase" id="RU363034"/>
    </source>
</evidence>
<keyword evidence="1 5" id="KW-0645">Protease</keyword>
<sequence length="274" mass="29713">MVPLHLLSTLLLLPTLTSAGVLRDGIIGGHDAKPHSRPYMAYLVLHREAAMSYCGGFLVQEDFVMTAAHCRARQLHVLLGAHDLNQNEPAQELVDVKESFPHPDYSSDNLAHDIMLLKLNRKVKLSDSIAVLPLPDSEADLKGKTECLLSGWGNTARNGTNHPNKLQEVNVTVLDRDKCNQSWGDKITKEMICTASRKGGCKGDSGSPLVCGGVAHGVVSFGVQPCGLHGFPHIYTRIAEYLPWIGKVLNSPYRIPGAREIQTRSVGPADPAAS</sequence>
<dbReference type="InterPro" id="IPR033116">
    <property type="entry name" value="TRYPSIN_SER"/>
</dbReference>
<proteinExistence type="predicted"/>
<keyword evidence="9" id="KW-1185">Reference proteome</keyword>
<evidence type="ECO:0000256" key="4">
    <source>
        <dbReference type="ARBA" id="ARBA00023157"/>
    </source>
</evidence>
<dbReference type="SMART" id="SM00020">
    <property type="entry name" value="Tryp_SPc"/>
    <property type="match status" value="1"/>
</dbReference>
<feature type="signal peptide" evidence="6">
    <location>
        <begin position="1"/>
        <end position="19"/>
    </location>
</feature>
<dbReference type="EMBL" id="JAGXEW010000046">
    <property type="protein sequence ID" value="KAK1152452.1"/>
    <property type="molecule type" value="Genomic_DNA"/>
</dbReference>
<evidence type="ECO:0000313" key="9">
    <source>
        <dbReference type="Proteomes" id="UP001230051"/>
    </source>
</evidence>
<dbReference type="FunFam" id="2.40.10.10:FF:000068">
    <property type="entry name" value="transmembrane protease serine 2"/>
    <property type="match status" value="1"/>
</dbReference>
<evidence type="ECO:0000256" key="6">
    <source>
        <dbReference type="SAM" id="SignalP"/>
    </source>
</evidence>
<dbReference type="InterPro" id="IPR009003">
    <property type="entry name" value="Peptidase_S1_PA"/>
</dbReference>
<keyword evidence="3 5" id="KW-0720">Serine protease</keyword>
<dbReference type="InterPro" id="IPR001254">
    <property type="entry name" value="Trypsin_dom"/>
</dbReference>
<gene>
    <name evidence="8" type="primary">BDMD1</name>
    <name evidence="8" type="ORF">AOXY_G31128</name>
</gene>
<dbReference type="InterPro" id="IPR043504">
    <property type="entry name" value="Peptidase_S1_PA_chymotrypsin"/>
</dbReference>
<accession>A0AAD8CLX3</accession>
<dbReference type="Gene3D" id="2.40.10.10">
    <property type="entry name" value="Trypsin-like serine proteases"/>
    <property type="match status" value="2"/>
</dbReference>
<reference evidence="8" key="1">
    <citation type="submission" date="2022-02" db="EMBL/GenBank/DDBJ databases">
        <title>Atlantic sturgeon de novo genome assembly.</title>
        <authorList>
            <person name="Stock M."/>
            <person name="Klopp C."/>
            <person name="Guiguen Y."/>
            <person name="Cabau C."/>
            <person name="Parinello H."/>
            <person name="Santidrian Yebra-Pimentel E."/>
            <person name="Kuhl H."/>
            <person name="Dirks R.P."/>
            <person name="Guessner J."/>
            <person name="Wuertz S."/>
            <person name="Du K."/>
            <person name="Schartl M."/>
        </authorList>
    </citation>
    <scope>NUCLEOTIDE SEQUENCE</scope>
    <source>
        <strain evidence="8">STURGEONOMICS-FGT-2020</strain>
        <tissue evidence="8">Whole blood</tissue>
    </source>
</reference>
<evidence type="ECO:0000256" key="3">
    <source>
        <dbReference type="ARBA" id="ARBA00022825"/>
    </source>
</evidence>
<dbReference type="InterPro" id="IPR001314">
    <property type="entry name" value="Peptidase_S1A"/>
</dbReference>
<organism evidence="8 9">
    <name type="scientific">Acipenser oxyrinchus oxyrinchus</name>
    <dbReference type="NCBI Taxonomy" id="40147"/>
    <lineage>
        <taxon>Eukaryota</taxon>
        <taxon>Metazoa</taxon>
        <taxon>Chordata</taxon>
        <taxon>Craniata</taxon>
        <taxon>Vertebrata</taxon>
        <taxon>Euteleostomi</taxon>
        <taxon>Actinopterygii</taxon>
        <taxon>Chondrostei</taxon>
        <taxon>Acipenseriformes</taxon>
        <taxon>Acipenseridae</taxon>
        <taxon>Acipenser</taxon>
    </lineage>
</organism>
<dbReference type="InterPro" id="IPR018114">
    <property type="entry name" value="TRYPSIN_HIS"/>
</dbReference>
<feature type="chain" id="PRO_5042108994" evidence="6">
    <location>
        <begin position="20"/>
        <end position="274"/>
    </location>
</feature>
<dbReference type="GO" id="GO:0004252">
    <property type="term" value="F:serine-type endopeptidase activity"/>
    <property type="evidence" value="ECO:0007669"/>
    <property type="project" value="InterPro"/>
</dbReference>